<dbReference type="Pfam" id="PF11887">
    <property type="entry name" value="Mce4_CUP1"/>
    <property type="match status" value="1"/>
</dbReference>
<evidence type="ECO:0000259" key="1">
    <source>
        <dbReference type="Pfam" id="PF02470"/>
    </source>
</evidence>
<evidence type="ECO:0000259" key="2">
    <source>
        <dbReference type="Pfam" id="PF11887"/>
    </source>
</evidence>
<protein>
    <submittedName>
        <fullName evidence="3">MCE family protein</fullName>
    </submittedName>
</protein>
<reference evidence="4" key="1">
    <citation type="journal article" date="2019" name="Int. J. Syst. Evol. Microbiol.">
        <title>The Global Catalogue of Microorganisms (GCM) 10K type strain sequencing project: providing services to taxonomists for standard genome sequencing and annotation.</title>
        <authorList>
            <consortium name="The Broad Institute Genomics Platform"/>
            <consortium name="The Broad Institute Genome Sequencing Center for Infectious Disease"/>
            <person name="Wu L."/>
            <person name="Ma J."/>
        </authorList>
    </citation>
    <scope>NUCLEOTIDE SEQUENCE [LARGE SCALE GENOMIC DNA]</scope>
    <source>
        <strain evidence="4">ICMP 19430</strain>
    </source>
</reference>
<accession>A0ABW2RZI3</accession>
<dbReference type="InterPro" id="IPR024516">
    <property type="entry name" value="Mce_C"/>
</dbReference>
<dbReference type="InterPro" id="IPR003399">
    <property type="entry name" value="Mce/MlaD"/>
</dbReference>
<dbReference type="PANTHER" id="PTHR33371">
    <property type="entry name" value="INTERMEMBRANE PHOSPHOLIPID TRANSPORT SYSTEM BINDING PROTEIN MLAD-RELATED"/>
    <property type="match status" value="1"/>
</dbReference>
<evidence type="ECO:0000313" key="4">
    <source>
        <dbReference type="Proteomes" id="UP001596484"/>
    </source>
</evidence>
<name>A0ABW2RZI3_9NOCA</name>
<dbReference type="Pfam" id="PF02470">
    <property type="entry name" value="MlaD"/>
    <property type="match status" value="1"/>
</dbReference>
<sequence length="363" mass="37868">MRRAVGWRLGALAAVVAVAAGLVYFVVRPEATMTITAEFAQTDAVFPGNRVTVLGVPTGRIESVTPEGSRVRVTMSLPRGTKIPADAQAWVMSPSVVSDRTVELDPGYVDGPSLPDGAVIPLERTHSPLSWDQLTRSVNELTLALNPEATAPGAGIGDLLHTTADAFEGNGQPFHDAVTTITQATSVVAGKSADITQLVDSLNVLVQTISANQGTVNSLVNSITVTADEFSEQRDDITGALSSLTDLLGQVSALLSAHGAGLTSDVAQLAQLTGAIATKQDQLAEILDTAPTGFENVSNLVTADGRARVRLNVSTNLSQFPATKALCERLPIPMCQGPGLVNPIEFPPNLEGTDLSRLFAGGQ</sequence>
<dbReference type="Proteomes" id="UP001596484">
    <property type="component" value="Unassembled WGS sequence"/>
</dbReference>
<dbReference type="Gene3D" id="1.20.1170.10">
    <property type="match status" value="1"/>
</dbReference>
<dbReference type="NCBIfam" id="TIGR00996">
    <property type="entry name" value="Mtu_fam_mce"/>
    <property type="match status" value="1"/>
</dbReference>
<dbReference type="InterPro" id="IPR005693">
    <property type="entry name" value="Mce"/>
</dbReference>
<dbReference type="EMBL" id="JBHTCS010000017">
    <property type="protein sequence ID" value="MFC7449281.1"/>
    <property type="molecule type" value="Genomic_DNA"/>
</dbReference>
<evidence type="ECO:0000313" key="3">
    <source>
        <dbReference type="EMBL" id="MFC7449281.1"/>
    </source>
</evidence>
<proteinExistence type="predicted"/>
<dbReference type="PANTHER" id="PTHR33371:SF4">
    <property type="entry name" value="INTERMEMBRANE PHOSPHOLIPID TRANSPORT SYSTEM BINDING PROTEIN MLAD"/>
    <property type="match status" value="1"/>
</dbReference>
<comment type="caution">
    <text evidence="3">The sequence shown here is derived from an EMBL/GenBank/DDBJ whole genome shotgun (WGS) entry which is preliminary data.</text>
</comment>
<keyword evidence="4" id="KW-1185">Reference proteome</keyword>
<feature type="domain" description="Mammalian cell entry C-terminal" evidence="2">
    <location>
        <begin position="113"/>
        <end position="291"/>
    </location>
</feature>
<dbReference type="InterPro" id="IPR052336">
    <property type="entry name" value="MlaD_Phospholipid_Transporter"/>
</dbReference>
<organism evidence="3 4">
    <name type="scientific">Rhodococcus daqingensis</name>
    <dbReference type="NCBI Taxonomy" id="2479363"/>
    <lineage>
        <taxon>Bacteria</taxon>
        <taxon>Bacillati</taxon>
        <taxon>Actinomycetota</taxon>
        <taxon>Actinomycetes</taxon>
        <taxon>Mycobacteriales</taxon>
        <taxon>Nocardiaceae</taxon>
        <taxon>Rhodococcus</taxon>
    </lineage>
</organism>
<dbReference type="RefSeq" id="WP_378406121.1">
    <property type="nucleotide sequence ID" value="NZ_JBHTCS010000017.1"/>
</dbReference>
<gene>
    <name evidence="3" type="ORF">ACFQS9_15410</name>
</gene>
<feature type="domain" description="Mce/MlaD" evidence="1">
    <location>
        <begin position="33"/>
        <end position="107"/>
    </location>
</feature>